<protein>
    <submittedName>
        <fullName evidence="3">Uncharacterized protein LOC106820329</fullName>
    </submittedName>
</protein>
<evidence type="ECO:0000256" key="1">
    <source>
        <dbReference type="SAM" id="MobiDB-lite"/>
    </source>
</evidence>
<evidence type="ECO:0000313" key="2">
    <source>
        <dbReference type="Proteomes" id="UP000695022"/>
    </source>
</evidence>
<reference evidence="3" key="1">
    <citation type="submission" date="2025-08" db="UniProtKB">
        <authorList>
            <consortium name="RefSeq"/>
        </authorList>
    </citation>
    <scope>IDENTIFICATION</scope>
</reference>
<keyword evidence="2" id="KW-1185">Reference proteome</keyword>
<sequence length="117" mass="13375">MAEVWVVAWQRREGGGWSWRGRDEEVERSWQRGHEKKLMLAVRQLKDIKSGKVKRATSAAAAAADRPMSCEILTTSLPPVPGSARLSQRWLSASTYSTEGDHRSSRRREHPCRMRET</sequence>
<dbReference type="Proteomes" id="UP000695022">
    <property type="component" value="Unplaced"/>
</dbReference>
<accession>A0ABM1F7B9</accession>
<name>A0ABM1F7B9_PRICU</name>
<feature type="region of interest" description="Disordered" evidence="1">
    <location>
        <begin position="93"/>
        <end position="117"/>
    </location>
</feature>
<proteinExistence type="predicted"/>
<evidence type="ECO:0000313" key="3">
    <source>
        <dbReference type="RefSeq" id="XP_014680340.1"/>
    </source>
</evidence>
<dbReference type="RefSeq" id="XP_014680340.1">
    <property type="nucleotide sequence ID" value="XM_014824854.1"/>
</dbReference>
<organism evidence="2 3">
    <name type="scientific">Priapulus caudatus</name>
    <name type="common">Priapulid worm</name>
    <dbReference type="NCBI Taxonomy" id="37621"/>
    <lineage>
        <taxon>Eukaryota</taxon>
        <taxon>Metazoa</taxon>
        <taxon>Ecdysozoa</taxon>
        <taxon>Scalidophora</taxon>
        <taxon>Priapulida</taxon>
        <taxon>Priapulimorpha</taxon>
        <taxon>Priapulimorphida</taxon>
        <taxon>Priapulidae</taxon>
        <taxon>Priapulus</taxon>
    </lineage>
</organism>
<dbReference type="GeneID" id="106820329"/>
<gene>
    <name evidence="3" type="primary">LOC106820329</name>
</gene>